<keyword evidence="7" id="KW-1185">Reference proteome</keyword>
<dbReference type="Gene3D" id="3.40.570.10">
    <property type="entry name" value="Extracellular Endonuclease, subunit A"/>
    <property type="match status" value="1"/>
</dbReference>
<dbReference type="InterPro" id="IPR044925">
    <property type="entry name" value="His-Me_finger_sf"/>
</dbReference>
<dbReference type="InterPro" id="IPR020821">
    <property type="entry name" value="ENPP1-3/EXOG-like_nuc-like"/>
</dbReference>
<keyword evidence="4" id="KW-0472">Membrane</keyword>
<dbReference type="InterPro" id="IPR044929">
    <property type="entry name" value="DNA/RNA_non-sp_Endonuclease_sf"/>
</dbReference>
<dbReference type="PANTHER" id="PTHR10151">
    <property type="entry name" value="ECTONUCLEOTIDE PYROPHOSPHATASE/PHOSPHODIESTERASE"/>
    <property type="match status" value="1"/>
</dbReference>
<evidence type="ECO:0000259" key="5">
    <source>
        <dbReference type="SMART" id="SM00477"/>
    </source>
</evidence>
<accession>A0ABM1E2W6</accession>
<feature type="domain" description="DNA/RNA non-specific endonuclease/pyrophosphatase/phosphodiesterase" evidence="6">
    <location>
        <begin position="531"/>
        <end position="752"/>
    </location>
</feature>
<feature type="region of interest" description="Disordered" evidence="3">
    <location>
        <begin position="78"/>
        <end position="110"/>
    </location>
</feature>
<dbReference type="Pfam" id="PF01223">
    <property type="entry name" value="Endonuclease_NS"/>
    <property type="match status" value="1"/>
</dbReference>
<dbReference type="InterPro" id="IPR017850">
    <property type="entry name" value="Alkaline_phosphatase_core_sf"/>
</dbReference>
<dbReference type="InterPro" id="IPR002591">
    <property type="entry name" value="Phosphodiest/P_Trfase"/>
</dbReference>
<dbReference type="Proteomes" id="UP000695022">
    <property type="component" value="Unplaced"/>
</dbReference>
<dbReference type="Gene3D" id="3.40.720.10">
    <property type="entry name" value="Alkaline Phosphatase, subunit A"/>
    <property type="match status" value="2"/>
</dbReference>
<dbReference type="InterPro" id="IPR001604">
    <property type="entry name" value="Endo_G_ENPP1-like_dom"/>
</dbReference>
<protein>
    <submittedName>
        <fullName evidence="8">Venom phosphodiesterase 2-like</fullName>
    </submittedName>
</protein>
<organism evidence="7 8">
    <name type="scientific">Priapulus caudatus</name>
    <name type="common">Priapulid worm</name>
    <dbReference type="NCBI Taxonomy" id="37621"/>
    <lineage>
        <taxon>Eukaryota</taxon>
        <taxon>Metazoa</taxon>
        <taxon>Ecdysozoa</taxon>
        <taxon>Scalidophora</taxon>
        <taxon>Priapulida</taxon>
        <taxon>Priapulimorpha</taxon>
        <taxon>Priapulimorphida</taxon>
        <taxon>Priapulidae</taxon>
        <taxon>Priapulus</taxon>
    </lineage>
</organism>
<dbReference type="GeneID" id="106808359"/>
<evidence type="ECO:0000256" key="3">
    <source>
        <dbReference type="SAM" id="MobiDB-lite"/>
    </source>
</evidence>
<dbReference type="RefSeq" id="XP_014666537.1">
    <property type="nucleotide sequence ID" value="XM_014811051.1"/>
</dbReference>
<dbReference type="Pfam" id="PF01663">
    <property type="entry name" value="Phosphodiest"/>
    <property type="match status" value="2"/>
</dbReference>
<keyword evidence="4" id="KW-0812">Transmembrane</keyword>
<evidence type="ECO:0000313" key="8">
    <source>
        <dbReference type="RefSeq" id="XP_014666537.1"/>
    </source>
</evidence>
<feature type="transmembrane region" description="Helical" evidence="4">
    <location>
        <begin position="29"/>
        <end position="50"/>
    </location>
</feature>
<dbReference type="SMART" id="SM00477">
    <property type="entry name" value="NUC"/>
    <property type="match status" value="1"/>
</dbReference>
<dbReference type="PANTHER" id="PTHR10151:SF114">
    <property type="entry name" value="ECTONUCLEOTIDE PYROPHOSPHATASE_PHOSPHODIESTERASE C27A7.3"/>
    <property type="match status" value="1"/>
</dbReference>
<dbReference type="Gene3D" id="3.30.1360.180">
    <property type="match status" value="1"/>
</dbReference>
<dbReference type="SMART" id="SM00892">
    <property type="entry name" value="Endonuclease_NS"/>
    <property type="match status" value="1"/>
</dbReference>
<feature type="compositionally biased region" description="Low complexity" evidence="3">
    <location>
        <begin position="92"/>
        <end position="108"/>
    </location>
</feature>
<keyword evidence="1" id="KW-0378">Hydrolase</keyword>
<dbReference type="CDD" id="cd16018">
    <property type="entry name" value="Enpp"/>
    <property type="match status" value="2"/>
</dbReference>
<evidence type="ECO:0000256" key="1">
    <source>
        <dbReference type="ARBA" id="ARBA00022801"/>
    </source>
</evidence>
<feature type="domain" description="ENPP1-3/EXOG-like endonuclease/phosphodiesterase" evidence="5">
    <location>
        <begin position="539"/>
        <end position="753"/>
    </location>
</feature>
<dbReference type="SUPFAM" id="SSF54060">
    <property type="entry name" value="His-Me finger endonucleases"/>
    <property type="match status" value="1"/>
</dbReference>
<keyword evidence="4" id="KW-1133">Transmembrane helix</keyword>
<name>A0ABM1E2W6_PRICU</name>
<proteinExistence type="predicted"/>
<evidence type="ECO:0000313" key="7">
    <source>
        <dbReference type="Proteomes" id="UP000695022"/>
    </source>
</evidence>
<reference evidence="8" key="1">
    <citation type="submission" date="2025-08" db="UniProtKB">
        <authorList>
            <consortium name="RefSeq"/>
        </authorList>
    </citation>
    <scope>IDENTIFICATION</scope>
</reference>
<evidence type="ECO:0000256" key="4">
    <source>
        <dbReference type="SAM" id="Phobius"/>
    </source>
</evidence>
<sequence length="1009" mass="114197">MPTRQDSDNLPVYSPIKFNANRFSTAQKVLMAIAVASVIGVSLFLGIYIGNMIQAKPVTKQARQLPLTATTIKTSTVTSKPIKTSLTRPDVTSPTQTDETSATTASSSWRDQPCIAEKQCPEGFSESPVILVSLDGFRAEYLLRNFTPTLQRLRECGAHATHMRASYPSKTFPNHYSIVTGLYPESHGIIDNNMYDPEFGASFSLGSPESYKNRWWQGEPVWNTIEKQNKKAATFFWPGSDVDIQNMRPTYYEMYNGSIPYAVRVNQVLAWLDMDSADRPQFITLYLEEPDKAGHSYGPVADEVKAYISRLFAIHMFILSLRGLVLSTSLHCIRTTSDHILSSNLSPVFPFSSFCHALNCIFSTHVNERLAYADSYIELLMDGLFERGLHSCVNVIVLADHGMAPHSCQRVEFLQDYINLNNLYIYQGPNARIDLMEKSLYTPEEILHDTVCRSEHYDAYLKKDAPKRYHHANNRRISPIVIDVEEEWLVGRRRIRPLKKKIPDRTLDGIAKSQTNKTPETMTFCTGGTHGWDNRAASMHNFQMPAICNVHIDKAFTSVTDERPCVRGDVRIPPGLQPTCDAYSNARRTNVNPYGMFNPGENAPISAVNDSAIMTNMVPMYEGFIQGVWHDVHDYLSQWAQTLGPINVVTGPVFDYNIDGNYDDLSMVEFLYNDSSIPLPTHYFLVLTRCLELGSSLADCPATSIDALSFIIPHKEKMENCKLTDEYVFTHSSSLRDVERLTGLSLHPELDFYETMGYRLISRQTLWELNLPSPPPPTTPPPGKWIDQECVTQKVCPAGFETSPVIIVSLDGFRAEYLLRNFTPTFQRMRECGAHATHMQSVYPTKTFPNHYSLATGLYPESHGIIDNSMYDAAFDASFSLGSPEKNNNRWWNGEPIWNTVMKNGKTAATYFWPGSDVDIQDMRPDYFYYYDNRVPDHTRVNQMLHWLEYPANERPDFITAYFESVDGIGHNVDLDTDELNDELAYMDSVIGDLMDVFTRGGSTSVLTL</sequence>
<dbReference type="SUPFAM" id="SSF53649">
    <property type="entry name" value="Alkaline phosphatase-like"/>
    <property type="match status" value="2"/>
</dbReference>
<gene>
    <name evidence="8" type="primary">LOC106808359</name>
</gene>
<keyword evidence="2" id="KW-0325">Glycoprotein</keyword>
<evidence type="ECO:0000256" key="2">
    <source>
        <dbReference type="ARBA" id="ARBA00023180"/>
    </source>
</evidence>
<evidence type="ECO:0000259" key="6">
    <source>
        <dbReference type="SMART" id="SM00892"/>
    </source>
</evidence>